<accession>A0A175W284</accession>
<keyword evidence="3" id="KW-1185">Reference proteome</keyword>
<sequence length="662" mass="74888">MQVVSIGTGLGDVVSISDTRLSIISTMKKMATTSKAVAGRLDDRFGGDGRYVRFNVEKGLEDTTLSDWKKASLISAHTRNYLSDNKRAVDKFVATFLGRDQQREGVEDSAAATTPKPSPRQPYRYIPFQKNRKFVGRTSAMNTLKEKLFGDDSQASHRVAIVGLGGVGKTQVALQVAYWTLQNKPEWNVFWVPALSIASFEQACREIAQMLGLEGANKEDAKQLLQRYLDSDPSGRWLLIVDNADDEEVMEGGKQGREQGIRDFLPRTDRNRILFTTRTQRIATRLAQSEVVDLSQMNEDEAKDLLKKSLGGKRLPIYEKGVAELLKILTYLPLAIVQAAAYLNETGISVAEYVRLLRNTERDMVELLETEFADDTRYGGVQNAVASTWVVSFEQIRKNADAAVLLRFIAQVESKAIPRSMLASVGSEQRMTRAIGVLYSYSFLSIREDGTTYDMHRLVHLASRVWVSRQDAAGKQRREVLVHLRELFSTDKWEERERWRYLLPHVLKAIDKDKEAENWGEEERALGYWVGRCLLAEGRSREAVKVLERVVAAYKTTLAETHPDRLASQHELAAAYHADGRVKEAITLLERVVAVRETTLAGTHPSRLVSQHNLAIVYYTDNQVEKAVKLLDHVVNVLKRTQSEDHPQRIEAERWLDFLHSQ</sequence>
<gene>
    <name evidence="2" type="ORF">MMYC01_206709</name>
</gene>
<dbReference type="InterPro" id="IPR027417">
    <property type="entry name" value="P-loop_NTPase"/>
</dbReference>
<evidence type="ECO:0000259" key="1">
    <source>
        <dbReference type="Pfam" id="PF00931"/>
    </source>
</evidence>
<dbReference type="GO" id="GO:0043531">
    <property type="term" value="F:ADP binding"/>
    <property type="evidence" value="ECO:0007669"/>
    <property type="project" value="InterPro"/>
</dbReference>
<dbReference type="Gene3D" id="3.40.50.300">
    <property type="entry name" value="P-loop containing nucleotide triphosphate hydrolases"/>
    <property type="match status" value="1"/>
</dbReference>
<dbReference type="InterPro" id="IPR053137">
    <property type="entry name" value="NLR-like"/>
</dbReference>
<evidence type="ECO:0000313" key="2">
    <source>
        <dbReference type="EMBL" id="KXX77766.1"/>
    </source>
</evidence>
<dbReference type="OrthoDB" id="4587051at2759"/>
<dbReference type="AlphaFoldDB" id="A0A175W284"/>
<dbReference type="Pfam" id="PF13174">
    <property type="entry name" value="TPR_6"/>
    <property type="match status" value="1"/>
</dbReference>
<dbReference type="Pfam" id="PF13424">
    <property type="entry name" value="TPR_12"/>
    <property type="match status" value="1"/>
</dbReference>
<reference evidence="2 3" key="1">
    <citation type="journal article" date="2016" name="Genome Announc.">
        <title>Genome Sequence of Madurella mycetomatis mm55, Isolated from a Human Mycetoma Case in Sudan.</title>
        <authorList>
            <person name="Smit S."/>
            <person name="Derks M.F."/>
            <person name="Bervoets S."/>
            <person name="Fahal A."/>
            <person name="van Leeuwen W."/>
            <person name="van Belkum A."/>
            <person name="van de Sande W.W."/>
        </authorList>
    </citation>
    <scope>NUCLEOTIDE SEQUENCE [LARGE SCALE GENOMIC DNA]</scope>
    <source>
        <strain evidence="3">mm55</strain>
    </source>
</reference>
<feature type="domain" description="NB-ARC" evidence="1">
    <location>
        <begin position="139"/>
        <end position="310"/>
    </location>
</feature>
<evidence type="ECO:0000313" key="3">
    <source>
        <dbReference type="Proteomes" id="UP000078237"/>
    </source>
</evidence>
<dbReference type="EMBL" id="LCTW02000147">
    <property type="protein sequence ID" value="KXX77766.1"/>
    <property type="molecule type" value="Genomic_DNA"/>
</dbReference>
<dbReference type="Gene3D" id="1.25.40.10">
    <property type="entry name" value="Tetratricopeptide repeat domain"/>
    <property type="match status" value="1"/>
</dbReference>
<dbReference type="InterPro" id="IPR011990">
    <property type="entry name" value="TPR-like_helical_dom_sf"/>
</dbReference>
<dbReference type="STRING" id="100816.A0A175W284"/>
<comment type="caution">
    <text evidence="2">The sequence shown here is derived from an EMBL/GenBank/DDBJ whole genome shotgun (WGS) entry which is preliminary data.</text>
</comment>
<dbReference type="SUPFAM" id="SSF52540">
    <property type="entry name" value="P-loop containing nucleoside triphosphate hydrolases"/>
    <property type="match status" value="1"/>
</dbReference>
<name>A0A175W284_9PEZI</name>
<protein>
    <submittedName>
        <fullName evidence="2">Regulatory protein AfsR</fullName>
    </submittedName>
</protein>
<dbReference type="SUPFAM" id="SSF48452">
    <property type="entry name" value="TPR-like"/>
    <property type="match status" value="1"/>
</dbReference>
<proteinExistence type="predicted"/>
<dbReference type="VEuPathDB" id="FungiDB:MMYC01_206709"/>
<dbReference type="Pfam" id="PF00931">
    <property type="entry name" value="NB-ARC"/>
    <property type="match status" value="1"/>
</dbReference>
<organism evidence="2 3">
    <name type="scientific">Madurella mycetomatis</name>
    <dbReference type="NCBI Taxonomy" id="100816"/>
    <lineage>
        <taxon>Eukaryota</taxon>
        <taxon>Fungi</taxon>
        <taxon>Dikarya</taxon>
        <taxon>Ascomycota</taxon>
        <taxon>Pezizomycotina</taxon>
        <taxon>Sordariomycetes</taxon>
        <taxon>Sordariomycetidae</taxon>
        <taxon>Sordariales</taxon>
        <taxon>Sordariales incertae sedis</taxon>
        <taxon>Madurella</taxon>
    </lineage>
</organism>
<dbReference type="InterPro" id="IPR002182">
    <property type="entry name" value="NB-ARC"/>
</dbReference>
<dbReference type="Proteomes" id="UP000078237">
    <property type="component" value="Unassembled WGS sequence"/>
</dbReference>
<dbReference type="PANTHER" id="PTHR46082">
    <property type="entry name" value="ATP/GTP-BINDING PROTEIN-RELATED"/>
    <property type="match status" value="1"/>
</dbReference>
<dbReference type="InterPro" id="IPR019734">
    <property type="entry name" value="TPR_rpt"/>
</dbReference>
<dbReference type="PANTHER" id="PTHR46082:SF6">
    <property type="entry name" value="AAA+ ATPASE DOMAIN-CONTAINING PROTEIN-RELATED"/>
    <property type="match status" value="1"/>
</dbReference>